<reference evidence="2 3" key="1">
    <citation type="submission" date="2019-04" db="EMBL/GenBank/DDBJ databases">
        <title>Friends and foes A comparative genomics study of 23 Aspergillus species from section Flavi.</title>
        <authorList>
            <consortium name="DOE Joint Genome Institute"/>
            <person name="Kjaerbolling I."/>
            <person name="Vesth T."/>
            <person name="Frisvad J.C."/>
            <person name="Nybo J.L."/>
            <person name="Theobald S."/>
            <person name="Kildgaard S."/>
            <person name="Isbrandt T."/>
            <person name="Kuo A."/>
            <person name="Sato A."/>
            <person name="Lyhne E.K."/>
            <person name="Kogle M.E."/>
            <person name="Wiebenga A."/>
            <person name="Kun R.S."/>
            <person name="Lubbers R.J."/>
            <person name="Makela M.R."/>
            <person name="Barry K."/>
            <person name="Chovatia M."/>
            <person name="Clum A."/>
            <person name="Daum C."/>
            <person name="Haridas S."/>
            <person name="He G."/>
            <person name="LaButti K."/>
            <person name="Lipzen A."/>
            <person name="Mondo S."/>
            <person name="Riley R."/>
            <person name="Salamov A."/>
            <person name="Simmons B.A."/>
            <person name="Magnuson J.K."/>
            <person name="Henrissat B."/>
            <person name="Mortensen U.H."/>
            <person name="Larsen T.O."/>
            <person name="Devries R.P."/>
            <person name="Grigoriev I.V."/>
            <person name="Machida M."/>
            <person name="Baker S.E."/>
            <person name="Andersen M.R."/>
        </authorList>
    </citation>
    <scope>NUCLEOTIDE SEQUENCE [LARGE SCALE GENOMIC DNA]</scope>
    <source>
        <strain evidence="2 3">CBS 117626</strain>
    </source>
</reference>
<keyword evidence="3" id="KW-1185">Reference proteome</keyword>
<accession>A0A5N6UWP1</accession>
<dbReference type="AlphaFoldDB" id="A0A5N6UWP1"/>
<organism evidence="2 3">
    <name type="scientific">Aspergillus tamarii</name>
    <dbReference type="NCBI Taxonomy" id="41984"/>
    <lineage>
        <taxon>Eukaryota</taxon>
        <taxon>Fungi</taxon>
        <taxon>Dikarya</taxon>
        <taxon>Ascomycota</taxon>
        <taxon>Pezizomycotina</taxon>
        <taxon>Eurotiomycetes</taxon>
        <taxon>Eurotiomycetidae</taxon>
        <taxon>Eurotiales</taxon>
        <taxon>Aspergillaceae</taxon>
        <taxon>Aspergillus</taxon>
        <taxon>Aspergillus subgen. Circumdati</taxon>
    </lineage>
</organism>
<name>A0A5N6UWP1_ASPTM</name>
<gene>
    <name evidence="2" type="ORF">BDV40DRAFT_264168</name>
</gene>
<dbReference type="OrthoDB" id="4510772at2759"/>
<evidence type="ECO:0000313" key="2">
    <source>
        <dbReference type="EMBL" id="KAE8162870.1"/>
    </source>
</evidence>
<keyword evidence="1" id="KW-0732">Signal</keyword>
<feature type="signal peptide" evidence="1">
    <location>
        <begin position="1"/>
        <end position="19"/>
    </location>
</feature>
<evidence type="ECO:0000313" key="3">
    <source>
        <dbReference type="Proteomes" id="UP000326950"/>
    </source>
</evidence>
<evidence type="ECO:0000256" key="1">
    <source>
        <dbReference type="SAM" id="SignalP"/>
    </source>
</evidence>
<proteinExistence type="predicted"/>
<protein>
    <submittedName>
        <fullName evidence="2">Uncharacterized protein</fullName>
    </submittedName>
</protein>
<sequence>MKFQSLAMTLLCAASLVAALPVDSSTASDPKPYIKPEVGKVHKEVVTEPQNEKRDDVPTLKDCKQALDDYRSSPDDEDLEDLEDFLDECEENYGSLELQKREAPPSALQGTVNTLTNALHGAARL</sequence>
<dbReference type="EMBL" id="ML738623">
    <property type="protein sequence ID" value="KAE8162870.1"/>
    <property type="molecule type" value="Genomic_DNA"/>
</dbReference>
<feature type="chain" id="PRO_5024939861" evidence="1">
    <location>
        <begin position="20"/>
        <end position="125"/>
    </location>
</feature>
<dbReference type="Proteomes" id="UP000326950">
    <property type="component" value="Unassembled WGS sequence"/>
</dbReference>